<reference evidence="5" key="1">
    <citation type="journal article" date="2020" name="Fungal Divers.">
        <title>Resolving the Mortierellaceae phylogeny through synthesis of multi-gene phylogenetics and phylogenomics.</title>
        <authorList>
            <person name="Vandepol N."/>
            <person name="Liber J."/>
            <person name="Desiro A."/>
            <person name="Na H."/>
            <person name="Kennedy M."/>
            <person name="Barry K."/>
            <person name="Grigoriev I.V."/>
            <person name="Miller A.N."/>
            <person name="O'Donnell K."/>
            <person name="Stajich J.E."/>
            <person name="Bonito G."/>
        </authorList>
    </citation>
    <scope>NUCLEOTIDE SEQUENCE</scope>
    <source>
        <strain evidence="5">REB-010B</strain>
    </source>
</reference>
<keyword evidence="1 3" id="KW-0853">WD repeat</keyword>
<dbReference type="SUPFAM" id="SSF81383">
    <property type="entry name" value="F-box domain"/>
    <property type="match status" value="1"/>
</dbReference>
<protein>
    <recommendedName>
        <fullName evidence="4">F-box domain-containing protein</fullName>
    </recommendedName>
</protein>
<dbReference type="EMBL" id="JAAAIP010000823">
    <property type="protein sequence ID" value="KAG0312333.1"/>
    <property type="molecule type" value="Genomic_DNA"/>
</dbReference>
<dbReference type="InterPro" id="IPR020472">
    <property type="entry name" value="WD40_PAC1"/>
</dbReference>
<evidence type="ECO:0000256" key="1">
    <source>
        <dbReference type="ARBA" id="ARBA00022574"/>
    </source>
</evidence>
<evidence type="ECO:0000259" key="4">
    <source>
        <dbReference type="PROSITE" id="PS50181"/>
    </source>
</evidence>
<dbReference type="InterPro" id="IPR001810">
    <property type="entry name" value="F-box_dom"/>
</dbReference>
<dbReference type="InterPro" id="IPR001680">
    <property type="entry name" value="WD40_rpt"/>
</dbReference>
<dbReference type="SMART" id="SM00320">
    <property type="entry name" value="WD40"/>
    <property type="match status" value="7"/>
</dbReference>
<feature type="repeat" description="WD" evidence="3">
    <location>
        <begin position="602"/>
        <end position="641"/>
    </location>
</feature>
<dbReference type="SUPFAM" id="SSF50978">
    <property type="entry name" value="WD40 repeat-like"/>
    <property type="match status" value="1"/>
</dbReference>
<evidence type="ECO:0000313" key="6">
    <source>
        <dbReference type="Proteomes" id="UP000738325"/>
    </source>
</evidence>
<proteinExistence type="predicted"/>
<dbReference type="PROSITE" id="PS50082">
    <property type="entry name" value="WD_REPEATS_2"/>
    <property type="match status" value="6"/>
</dbReference>
<dbReference type="Gene3D" id="2.130.10.10">
    <property type="entry name" value="YVTN repeat-like/Quinoprotein amine dehydrogenase"/>
    <property type="match status" value="1"/>
</dbReference>
<feature type="domain" description="F-box" evidence="4">
    <location>
        <begin position="51"/>
        <end position="99"/>
    </location>
</feature>
<dbReference type="GO" id="GO:0005634">
    <property type="term" value="C:nucleus"/>
    <property type="evidence" value="ECO:0007669"/>
    <property type="project" value="TreeGrafter"/>
</dbReference>
<dbReference type="InterPro" id="IPR019775">
    <property type="entry name" value="WD40_repeat_CS"/>
</dbReference>
<feature type="repeat" description="WD" evidence="3">
    <location>
        <begin position="449"/>
        <end position="495"/>
    </location>
</feature>
<dbReference type="PRINTS" id="PR00320">
    <property type="entry name" value="GPROTEINBRPT"/>
</dbReference>
<dbReference type="Proteomes" id="UP000738325">
    <property type="component" value="Unassembled WGS sequence"/>
</dbReference>
<evidence type="ECO:0000256" key="2">
    <source>
        <dbReference type="ARBA" id="ARBA00022737"/>
    </source>
</evidence>
<dbReference type="GO" id="GO:0043161">
    <property type="term" value="P:proteasome-mediated ubiquitin-dependent protein catabolic process"/>
    <property type="evidence" value="ECO:0007669"/>
    <property type="project" value="TreeGrafter"/>
</dbReference>
<dbReference type="GO" id="GO:0005737">
    <property type="term" value="C:cytoplasm"/>
    <property type="evidence" value="ECO:0007669"/>
    <property type="project" value="TreeGrafter"/>
</dbReference>
<comment type="caution">
    <text evidence="5">The sequence shown here is derived from an EMBL/GenBank/DDBJ whole genome shotgun (WGS) entry which is preliminary data.</text>
</comment>
<dbReference type="Pfam" id="PF12937">
    <property type="entry name" value="F-box-like"/>
    <property type="match status" value="1"/>
</dbReference>
<dbReference type="GO" id="GO:0043130">
    <property type="term" value="F:ubiquitin binding"/>
    <property type="evidence" value="ECO:0007669"/>
    <property type="project" value="TreeGrafter"/>
</dbReference>
<dbReference type="PROSITE" id="PS50181">
    <property type="entry name" value="FBOX"/>
    <property type="match status" value="1"/>
</dbReference>
<evidence type="ECO:0000256" key="3">
    <source>
        <dbReference type="PROSITE-ProRule" id="PRU00221"/>
    </source>
</evidence>
<dbReference type="InterPro" id="IPR036047">
    <property type="entry name" value="F-box-like_dom_sf"/>
</dbReference>
<evidence type="ECO:0000313" key="5">
    <source>
        <dbReference type="EMBL" id="KAG0312333.1"/>
    </source>
</evidence>
<dbReference type="AlphaFoldDB" id="A0A9P6R482"/>
<dbReference type="InterPro" id="IPR015943">
    <property type="entry name" value="WD40/YVTN_repeat-like_dom_sf"/>
</dbReference>
<dbReference type="SMART" id="SM00256">
    <property type="entry name" value="FBOX"/>
    <property type="match status" value="1"/>
</dbReference>
<dbReference type="InterPro" id="IPR036322">
    <property type="entry name" value="WD40_repeat_dom_sf"/>
</dbReference>
<dbReference type="PROSITE" id="PS50294">
    <property type="entry name" value="WD_REPEATS_REGION"/>
    <property type="match status" value="5"/>
</dbReference>
<feature type="repeat" description="WD" evidence="3">
    <location>
        <begin position="642"/>
        <end position="681"/>
    </location>
</feature>
<keyword evidence="2" id="KW-0677">Repeat</keyword>
<organism evidence="5 6">
    <name type="scientific">Dissophora globulifera</name>
    <dbReference type="NCBI Taxonomy" id="979702"/>
    <lineage>
        <taxon>Eukaryota</taxon>
        <taxon>Fungi</taxon>
        <taxon>Fungi incertae sedis</taxon>
        <taxon>Mucoromycota</taxon>
        <taxon>Mortierellomycotina</taxon>
        <taxon>Mortierellomycetes</taxon>
        <taxon>Mortierellales</taxon>
        <taxon>Mortierellaceae</taxon>
        <taxon>Dissophora</taxon>
    </lineage>
</organism>
<dbReference type="PANTHER" id="PTHR19849">
    <property type="entry name" value="PHOSPHOLIPASE A-2-ACTIVATING PROTEIN"/>
    <property type="match status" value="1"/>
</dbReference>
<dbReference type="PANTHER" id="PTHR19849:SF1">
    <property type="entry name" value="F-BOX_WD REPEAT-CONTAINING PROTEIN 7"/>
    <property type="match status" value="1"/>
</dbReference>
<dbReference type="OrthoDB" id="190105at2759"/>
<gene>
    <name evidence="5" type="ORF">BGZ99_009581</name>
</gene>
<feature type="repeat" description="WD" evidence="3">
    <location>
        <begin position="682"/>
        <end position="721"/>
    </location>
</feature>
<accession>A0A9P6R482</accession>
<feature type="repeat" description="WD" evidence="3">
    <location>
        <begin position="540"/>
        <end position="561"/>
    </location>
</feature>
<feature type="repeat" description="WD" evidence="3">
    <location>
        <begin position="562"/>
        <end position="601"/>
    </location>
</feature>
<dbReference type="Pfam" id="PF00400">
    <property type="entry name" value="WD40"/>
    <property type="match status" value="6"/>
</dbReference>
<dbReference type="Gene3D" id="1.20.1280.50">
    <property type="match status" value="1"/>
</dbReference>
<keyword evidence="6" id="KW-1185">Reference proteome</keyword>
<sequence length="802" mass="86871">MSGLLDVATLTQAFQGLDASSQLGLLTALVNSCHTSQLTFLNNIIAPKLKRDFLRDLPLELAHHILSFIDDPQSLVRVGQVSRFWHQLIETEDWVWRAQCIKLFGPTSCSSLPSPKSHIVPPTSYLYTTSPTSLDAVSSTLKALSGSSASNSSSANSPASQRLSLLSSSYSSSSSSGASSANSSNQTSPAYMNARELPVMTSPATTASSTLSAITTPTSPTSSSLATSTVLSSMLLANQGSLSSTTGHSAGTAFSTMPSAGILRSSMTSRLAAAAAIATATSTLNASSAVSLSPASSSSSALPLAQSLGVMSALSALEGRTSLAEKRRTTDLAPVDSEQEMIYGGQQQQQYPMQIQLQLQLQLQQQQQEQLARLQQQQRQTTSYKAYFKRRYMIDRNWISGRHSLISNTTPETGVVTSLQFDHHHIVVGCDNSRIQIFETTTGRLLRTLSGHLGGVWALEFVKGVGATGEKILVSGGCDREVRVWDMNTGKCRQVMSGHTGTIRCLKLHRLPIKTSGDDHNAQVGSEHKQQQQQYRHLAITGSRDATLRVWDIQTGQNLFLLQGHRDSVRCIEVHGDLLVSGSYDCTARVWSLTTGECLLNLQGHFQQIYSIAFNGEYIITGSLDSTCRLWSPVSGACLATLQGHTQLVGQLQLSGDSLMTGGGDGFMYLWNLRSMECQYRVQAHEQSVTSLCFDAKRIVTGGNDGAVKLWDRQTGKFIRLLTKTDSAIWRVAICEERVVVCMQKNGRTATEVMCFDSEAPVLLDGLGSLPSSGPSAATMQLEQSRFWDQDRLRAFGDLRIA</sequence>
<dbReference type="PROSITE" id="PS00678">
    <property type="entry name" value="WD_REPEATS_1"/>
    <property type="match status" value="2"/>
</dbReference>
<dbReference type="GO" id="GO:0010992">
    <property type="term" value="P:ubiquitin recycling"/>
    <property type="evidence" value="ECO:0007669"/>
    <property type="project" value="TreeGrafter"/>
</dbReference>
<dbReference type="CDD" id="cd00200">
    <property type="entry name" value="WD40"/>
    <property type="match status" value="1"/>
</dbReference>
<name>A0A9P6R482_9FUNG</name>